<feature type="region of interest" description="Disordered" evidence="6">
    <location>
        <begin position="133"/>
        <end position="248"/>
    </location>
</feature>
<dbReference type="GO" id="GO:0005516">
    <property type="term" value="F:calmodulin binding"/>
    <property type="evidence" value="ECO:0007669"/>
    <property type="project" value="UniProtKB-KW"/>
</dbReference>
<feature type="compositionally biased region" description="Low complexity" evidence="6">
    <location>
        <begin position="236"/>
        <end position="248"/>
    </location>
</feature>
<dbReference type="KEGG" id="gacu:117534544"/>
<evidence type="ECO:0000256" key="4">
    <source>
        <dbReference type="ARBA" id="ARBA00023136"/>
    </source>
</evidence>
<feature type="compositionally biased region" description="Basic and acidic residues" evidence="6">
    <location>
        <begin position="676"/>
        <end position="685"/>
    </location>
</feature>
<feature type="region of interest" description="Disordered" evidence="6">
    <location>
        <begin position="313"/>
        <end position="332"/>
    </location>
</feature>
<feature type="compositionally biased region" description="Polar residues" evidence="6">
    <location>
        <begin position="178"/>
        <end position="188"/>
    </location>
</feature>
<keyword evidence="3" id="KW-0112">Calmodulin-binding</keyword>
<evidence type="ECO:0000256" key="1">
    <source>
        <dbReference type="ARBA" id="ARBA00004635"/>
    </source>
</evidence>
<feature type="region of interest" description="Disordered" evidence="6">
    <location>
        <begin position="2151"/>
        <end position="2202"/>
    </location>
</feature>
<gene>
    <name evidence="9" type="primary">LOC117534544</name>
</gene>
<dbReference type="GO" id="GO:0051018">
    <property type="term" value="F:protein kinase A binding"/>
    <property type="evidence" value="ECO:0007669"/>
    <property type="project" value="InterPro"/>
</dbReference>
<evidence type="ECO:0000256" key="2">
    <source>
        <dbReference type="ARBA" id="ARBA00022553"/>
    </source>
</evidence>
<comment type="subcellular location">
    <subcellularLocation>
        <location evidence="1">Membrane</location>
        <topology evidence="1">Lipid-anchor</topology>
    </subcellularLocation>
</comment>
<feature type="compositionally biased region" description="Acidic residues" evidence="6">
    <location>
        <begin position="599"/>
        <end position="615"/>
    </location>
</feature>
<dbReference type="GO" id="GO:0016020">
    <property type="term" value="C:membrane"/>
    <property type="evidence" value="ECO:0007669"/>
    <property type="project" value="UniProtKB-SubCell"/>
</dbReference>
<feature type="compositionally biased region" description="Basic and acidic residues" evidence="6">
    <location>
        <begin position="294"/>
        <end position="303"/>
    </location>
</feature>
<feature type="region of interest" description="Disordered" evidence="6">
    <location>
        <begin position="64"/>
        <end position="111"/>
    </location>
</feature>
<dbReference type="InParanoid" id="A0A6P8SUU4"/>
<feature type="region of interest" description="Disordered" evidence="6">
    <location>
        <begin position="1051"/>
        <end position="1149"/>
    </location>
</feature>
<feature type="compositionally biased region" description="Polar residues" evidence="6">
    <location>
        <begin position="1084"/>
        <end position="1103"/>
    </location>
</feature>
<organism evidence="8 9">
    <name type="scientific">Gymnodraco acuticeps</name>
    <name type="common">Antarctic dragonfish</name>
    <dbReference type="NCBI Taxonomy" id="8218"/>
    <lineage>
        <taxon>Eukaryota</taxon>
        <taxon>Metazoa</taxon>
        <taxon>Chordata</taxon>
        <taxon>Craniata</taxon>
        <taxon>Vertebrata</taxon>
        <taxon>Euteleostomi</taxon>
        <taxon>Actinopterygii</taxon>
        <taxon>Neopterygii</taxon>
        <taxon>Teleostei</taxon>
        <taxon>Neoteleostei</taxon>
        <taxon>Acanthomorphata</taxon>
        <taxon>Eupercaria</taxon>
        <taxon>Perciformes</taxon>
        <taxon>Notothenioidei</taxon>
        <taxon>Bathydraconidae</taxon>
        <taxon>Gymnodraco</taxon>
    </lineage>
</organism>
<feature type="compositionally biased region" description="Basic and acidic residues" evidence="6">
    <location>
        <begin position="376"/>
        <end position="391"/>
    </location>
</feature>
<dbReference type="GeneID" id="117534544"/>
<feature type="region of interest" description="Disordered" evidence="6">
    <location>
        <begin position="955"/>
        <end position="984"/>
    </location>
</feature>
<feature type="compositionally biased region" description="Basic and acidic residues" evidence="6">
    <location>
        <begin position="1008"/>
        <end position="1032"/>
    </location>
</feature>
<name>A0A6P8SUU4_GYMAC</name>
<feature type="compositionally biased region" description="Basic and acidic residues" evidence="6">
    <location>
        <begin position="1318"/>
        <end position="1333"/>
    </location>
</feature>
<dbReference type="GO" id="GO:0005737">
    <property type="term" value="C:cytoplasm"/>
    <property type="evidence" value="ECO:0007669"/>
    <property type="project" value="TreeGrafter"/>
</dbReference>
<dbReference type="OrthoDB" id="8931760at2759"/>
<feature type="region of interest" description="Disordered" evidence="6">
    <location>
        <begin position="260"/>
        <end position="303"/>
    </location>
</feature>
<feature type="compositionally biased region" description="Basic and acidic residues" evidence="6">
    <location>
        <begin position="463"/>
        <end position="474"/>
    </location>
</feature>
<feature type="domain" description="A kinase-anchoring proteins AKAP-5 and AKAP-12 calmodulin (CaM)-binding" evidence="7">
    <location>
        <begin position="538"/>
        <end position="558"/>
    </location>
</feature>
<feature type="region of interest" description="Disordered" evidence="6">
    <location>
        <begin position="344"/>
        <end position="623"/>
    </location>
</feature>
<dbReference type="GO" id="GO:0090036">
    <property type="term" value="P:regulation of protein kinase C signaling"/>
    <property type="evidence" value="ECO:0007669"/>
    <property type="project" value="InterPro"/>
</dbReference>
<feature type="region of interest" description="Disordered" evidence="6">
    <location>
        <begin position="1295"/>
        <end position="1333"/>
    </location>
</feature>
<keyword evidence="5" id="KW-0449">Lipoprotein</keyword>
<dbReference type="PANTHER" id="PTHR23209">
    <property type="entry name" value="A-KINASE ANCHOR PROTEIN 12"/>
    <property type="match status" value="1"/>
</dbReference>
<feature type="compositionally biased region" description="Basic and acidic residues" evidence="6">
    <location>
        <begin position="2154"/>
        <end position="2171"/>
    </location>
</feature>
<dbReference type="InterPro" id="IPR001573">
    <property type="entry name" value="AKAP_WSK"/>
</dbReference>
<dbReference type="Pfam" id="PF03832">
    <property type="entry name" value="WSK"/>
    <property type="match status" value="1"/>
</dbReference>
<keyword evidence="8" id="KW-1185">Reference proteome</keyword>
<feature type="compositionally biased region" description="Basic and acidic residues" evidence="6">
    <location>
        <begin position="554"/>
        <end position="564"/>
    </location>
</feature>
<proteinExistence type="predicted"/>
<dbReference type="PANTHER" id="PTHR23209:SF4">
    <property type="entry name" value="A-KINASE ANCHOR PROTEIN 12"/>
    <property type="match status" value="1"/>
</dbReference>
<feature type="region of interest" description="Disordered" evidence="6">
    <location>
        <begin position="675"/>
        <end position="723"/>
    </location>
</feature>
<sequence length="2228" mass="243837">MGDAQSAHRDAEAAEERSGDARDDEQETGDKPLINNGQVSEVCGKAESSIAEVNGLCEEQVRADAFLSPEKDDSETEKPLKEEDVENVEISEKESLNEADEEEPLEMIAMDAKQNDINEGFRRFFSNIGLKLTVKSGSGDVASDPNRPEDIGDTTMETTSENPEEKTDLKMAQETYDNDSTTCPTLTDVSPEDAPQNAEEETPETKEEAESDYVDAEMPVEEDSQQEATPEEEPESPSGPEEAEVVSPIKRFFTTGIFSGLRKKNKLPEEETADKELEDLGKKEVVETAEQTEQDQHQDREDIRDDVEAAAVETEHKELKGGKTPAAQIPDPLTVIVTEPEILSSQEKEKVQASPLKRLFSGSSFNKLPRKQRSRRSSDARMSDSGEHVSEKVISSTESDDNQKGEVRAQSSAEEEEGAWASFKKLMTPKKLRKRPSISNEETQIKCLVEESKAVEGAQISDHSTEEGNKRKDSSVSWESVLCGSGRRRSRKTSDSEEETPQNNNDKNKQDTGSKGGAESGLESSHEESVSPSEADAGSTWKSLKRLVTPKRKSKDEDESKDGVQSDSESTQDESSFSIKKLLPGRKKGRSTEKPDQVSSDEADKDVASEDEDSETPAIVPLSEFDIVETAVQIQTQADIERRIPKEADHEVQRGLLDQKAEPVLQGVCLQAEANKVQDKEDALESKAPSSEESDDTESLSKPQLSDIAEEATPASVTEDAARDDTIAEDLIEITSEAFTAPEPLDITQEDETEMISAVSQLSSESSKTSGNTTPVPAEYVVKETDALLYQVVETILISPKEVPVCSDDVRSDRVVVSVSHQIMDTIVKKGQTVLEIHKGLDATDSNPDLDVEELEAVDKLTASARTESISEVNDSVSTEIVSEVHTEQFDTAEIALDDEHEVDVTHPEQSLKELESIDEIYQLGDCLSAASTDIFPPGEDIVLEEGSLVEAHLTETELPKNDPQVAAGTEAEETRDEAMEQDVQSLTEKEYLIHNVTDQIQVEDKDEPPVEAKEKQELDPEEGRVQSPEKDIISEDILAAETHEHKEEILALTEVNVEPEKEDERETDAARPEHVQEQEASEALQTSTLTSEQGSDQSPTEEVQSEDFPEAEPVTDQLKQTEECLAEVSVEPEEPKEDLLPLTEGNLEQVEASRTVEEVLEAEKASASASEVGSLLSLEHEEIPGDVSAVEAVTDEPKAETIPCTGDHLEPVDAPKTNDETPEVLEVAQAPTFEPPEVSVQLLENDIISEDVPEPQKVIDEANEETLPCTEANLEPAVPSTTQNVQEPVALEAVEAPASDSEEVTSEDVSVAESEVEDTKTEHVLAPEKLETDPVEAVQAAILDSEAGSLLPLEKETEDVTAVETVTDEPKKETIPCTEAHLEPGDSPKTNNEIPEVLEAPTEANIQPVDEDVQESVVLPAVPVPTLDSEAGSLQPFEKEVISEDVSGETEEETIPCSEANAQPVDAPKTSEEPEVLPDILGSEDVIETIPLNKDNTESMETPETEHDQDEEILQAVQASRSDSEVGIPQWLVQEVISEDIPVVETDKDEPKQDDDVEPEERLPEEAAITEHVQEPEVLPSDSEAIVTEIQADEGRPMDVKEVLEDIEGGNAQQEILIEGVPKPDVDHVIASVTNGIESEVVAQLDTSLETAEDQKTESIPQDVVVEQDNCVPEVVDEIQTLTAVSVSLVIEETSVQVLENTVLTEQLAALFENTAKVTNEPNHEVQLGAVQATVQTEKESELPGTETTNAFERAVVAQVVVCKDASVAIPDVLVQKTSAIPEPSISKVASEQVFKDELETSTPLLKDEADEKVEGGSVVVMMHVPSVESEDNHRIQVQVVDVDVKSAETIRDSVLEVEVTEDKEVIDVCHETVTKVEDFSATPEIEEELTNEELKVTIEEVVPHVKENLPEPESVVEQEGEAVKEVVQGEVEKQDLEETKVEQERCKAGVVVEEVKLDQIIREEAQMIQSPTVTHGNAGIATPHNTGIISSTSNVIESPSSVSIEFKLNIRYGRASSQAPDVSEVGVQAVEEPVNQIQRDESEIQIKERAVQATEIPEPAAASDSTERAVVTTPPVLLDIHIQALGEIKPPERETSSVPAADTIQPVKQTETRGEPVISVASAQQVEEPVKAKEEEHEQDVWMDAEEDIREETEVPRKEEEDFLEPCKGDEEEEKAGLELQMAPNGKTEEEERPLETHKTVEVESDEDFAVALESPDPETVSVTTM</sequence>
<dbReference type="Proteomes" id="UP000515161">
    <property type="component" value="Unplaced"/>
</dbReference>
<feature type="compositionally biased region" description="Basic and acidic residues" evidence="6">
    <location>
        <begin position="266"/>
        <end position="286"/>
    </location>
</feature>
<protein>
    <submittedName>
        <fullName evidence="9">A-kinase anchor protein 12-like</fullName>
    </submittedName>
</protein>
<dbReference type="GO" id="GO:0010739">
    <property type="term" value="P:positive regulation of protein kinase A signaling"/>
    <property type="evidence" value="ECO:0007669"/>
    <property type="project" value="InterPro"/>
</dbReference>
<evidence type="ECO:0000259" key="7">
    <source>
        <dbReference type="PROSITE" id="PS51893"/>
    </source>
</evidence>
<feature type="region of interest" description="Disordered" evidence="6">
    <location>
        <begin position="1"/>
        <end position="40"/>
    </location>
</feature>
<keyword evidence="4" id="KW-0472">Membrane</keyword>
<feature type="compositionally biased region" description="Basic and acidic residues" evidence="6">
    <location>
        <begin position="1208"/>
        <end position="1220"/>
    </location>
</feature>
<feature type="region of interest" description="Disordered" evidence="6">
    <location>
        <begin position="999"/>
        <end position="1032"/>
    </location>
</feature>
<dbReference type="InterPro" id="IPR028540">
    <property type="entry name" value="AKAP12"/>
</dbReference>
<evidence type="ECO:0000313" key="8">
    <source>
        <dbReference type="Proteomes" id="UP000515161"/>
    </source>
</evidence>
<reference evidence="9" key="1">
    <citation type="submission" date="2025-08" db="UniProtKB">
        <authorList>
            <consortium name="RefSeq"/>
        </authorList>
    </citation>
    <scope>IDENTIFICATION</scope>
</reference>
<evidence type="ECO:0000256" key="3">
    <source>
        <dbReference type="ARBA" id="ARBA00022860"/>
    </source>
</evidence>
<feature type="compositionally biased region" description="Basic and acidic residues" evidence="6">
    <location>
        <begin position="1"/>
        <end position="21"/>
    </location>
</feature>
<accession>A0A6P8SUU4</accession>
<feature type="compositionally biased region" description="Acidic residues" evidence="6">
    <location>
        <begin position="209"/>
        <end position="235"/>
    </location>
</feature>
<keyword evidence="2" id="KW-0597">Phosphoprotein</keyword>
<feature type="region of interest" description="Disordered" evidence="6">
    <location>
        <begin position="1543"/>
        <end position="1563"/>
    </location>
</feature>
<feature type="region of interest" description="Disordered" evidence="6">
    <location>
        <begin position="1357"/>
        <end position="1394"/>
    </location>
</feature>
<dbReference type="RefSeq" id="XP_034054658.1">
    <property type="nucleotide sequence ID" value="XM_034198767.1"/>
</dbReference>
<feature type="compositionally biased region" description="Basic residues" evidence="6">
    <location>
        <begin position="427"/>
        <end position="436"/>
    </location>
</feature>
<dbReference type="PROSITE" id="PS51893">
    <property type="entry name" value="AKAP_CAM_BD"/>
    <property type="match status" value="2"/>
</dbReference>
<feature type="region of interest" description="Disordered" evidence="6">
    <location>
        <begin position="1193"/>
        <end position="1221"/>
    </location>
</feature>
<feature type="region of interest" description="Disordered" evidence="6">
    <location>
        <begin position="1428"/>
        <end position="1486"/>
    </location>
</feature>
<evidence type="ECO:0000256" key="5">
    <source>
        <dbReference type="ARBA" id="ARBA00023288"/>
    </source>
</evidence>
<dbReference type="GO" id="GO:0007165">
    <property type="term" value="P:signal transduction"/>
    <property type="evidence" value="ECO:0007669"/>
    <property type="project" value="TreeGrafter"/>
</dbReference>
<evidence type="ECO:0000256" key="6">
    <source>
        <dbReference type="SAM" id="MobiDB-lite"/>
    </source>
</evidence>
<evidence type="ECO:0000313" key="9">
    <source>
        <dbReference type="RefSeq" id="XP_034054658.1"/>
    </source>
</evidence>
<feature type="compositionally biased region" description="Basic and acidic residues" evidence="6">
    <location>
        <begin position="1369"/>
        <end position="1387"/>
    </location>
</feature>
<feature type="compositionally biased region" description="Basic residues" evidence="6">
    <location>
        <begin position="543"/>
        <end position="553"/>
    </location>
</feature>
<feature type="compositionally biased region" description="Low complexity" evidence="6">
    <location>
        <begin position="565"/>
        <end position="578"/>
    </location>
</feature>
<feature type="compositionally biased region" description="Basic and acidic residues" evidence="6">
    <location>
        <begin position="2189"/>
        <end position="2202"/>
    </location>
</feature>
<feature type="compositionally biased region" description="Basic and acidic residues" evidence="6">
    <location>
        <begin position="1059"/>
        <end position="1078"/>
    </location>
</feature>
<feature type="domain" description="A kinase-anchoring proteins AKAP-5 and AKAP-12 calmodulin (CaM)-binding" evidence="7">
    <location>
        <begin position="417"/>
        <end position="437"/>
    </location>
</feature>